<organism evidence="5 6">
    <name type="scientific">Chrysochromulina tobinii</name>
    <dbReference type="NCBI Taxonomy" id="1460289"/>
    <lineage>
        <taxon>Eukaryota</taxon>
        <taxon>Haptista</taxon>
        <taxon>Haptophyta</taxon>
        <taxon>Prymnesiophyceae</taxon>
        <taxon>Prymnesiales</taxon>
        <taxon>Chrysochromulinaceae</taxon>
        <taxon>Chrysochromulina</taxon>
    </lineage>
</organism>
<feature type="repeat" description="WD" evidence="3">
    <location>
        <begin position="576"/>
        <end position="612"/>
    </location>
</feature>
<proteinExistence type="predicted"/>
<dbReference type="PROSITE" id="PS50082">
    <property type="entry name" value="WD_REPEATS_2"/>
    <property type="match status" value="7"/>
</dbReference>
<feature type="repeat" description="WD" evidence="3">
    <location>
        <begin position="99"/>
        <end position="131"/>
    </location>
</feature>
<dbReference type="AlphaFoldDB" id="A0A0M0JMS5"/>
<reference evidence="6" key="1">
    <citation type="journal article" date="2015" name="PLoS Genet.">
        <title>Genome Sequence and Transcriptome Analyses of Chrysochromulina tobin: Metabolic Tools for Enhanced Algal Fitness in the Prominent Order Prymnesiales (Haptophyceae).</title>
        <authorList>
            <person name="Hovde B.T."/>
            <person name="Deodato C.R."/>
            <person name="Hunsperger H.M."/>
            <person name="Ryken S.A."/>
            <person name="Yost W."/>
            <person name="Jha R.K."/>
            <person name="Patterson J."/>
            <person name="Monnat R.J. Jr."/>
            <person name="Barlow S.B."/>
            <person name="Starkenburg S.R."/>
            <person name="Cattolico R.A."/>
        </authorList>
    </citation>
    <scope>NUCLEOTIDE SEQUENCE</scope>
    <source>
        <strain evidence="6">CCMP291</strain>
    </source>
</reference>
<feature type="region of interest" description="Disordered" evidence="4">
    <location>
        <begin position="835"/>
        <end position="886"/>
    </location>
</feature>
<accession>A0A0M0JMS5</accession>
<feature type="repeat" description="WD" evidence="3">
    <location>
        <begin position="284"/>
        <end position="325"/>
    </location>
</feature>
<feature type="non-terminal residue" evidence="5">
    <location>
        <position position="1"/>
    </location>
</feature>
<dbReference type="PROSITE" id="PS00678">
    <property type="entry name" value="WD_REPEATS_1"/>
    <property type="match status" value="1"/>
</dbReference>
<dbReference type="EMBL" id="JWZX01002663">
    <property type="protein sequence ID" value="KOO27800.1"/>
    <property type="molecule type" value="Genomic_DNA"/>
</dbReference>
<dbReference type="InterPro" id="IPR001680">
    <property type="entry name" value="WD40_rpt"/>
</dbReference>
<feature type="repeat" description="WD" evidence="3">
    <location>
        <begin position="658"/>
        <end position="690"/>
    </location>
</feature>
<dbReference type="SMART" id="SM00320">
    <property type="entry name" value="WD40"/>
    <property type="match status" value="12"/>
</dbReference>
<feature type="non-terminal residue" evidence="5">
    <location>
        <position position="886"/>
    </location>
</feature>
<dbReference type="Gene3D" id="2.130.10.10">
    <property type="entry name" value="YVTN repeat-like/Quinoprotein amine dehydrogenase"/>
    <property type="match status" value="4"/>
</dbReference>
<feature type="repeat" description="WD" evidence="3">
    <location>
        <begin position="757"/>
        <end position="789"/>
    </location>
</feature>
<evidence type="ECO:0000256" key="1">
    <source>
        <dbReference type="ARBA" id="ARBA00022574"/>
    </source>
</evidence>
<evidence type="ECO:0000313" key="6">
    <source>
        <dbReference type="Proteomes" id="UP000037460"/>
    </source>
</evidence>
<keyword evidence="5" id="KW-0282">Flagellum</keyword>
<dbReference type="OrthoDB" id="6262491at2759"/>
<feature type="region of interest" description="Disordered" evidence="4">
    <location>
        <begin position="610"/>
        <end position="646"/>
    </location>
</feature>
<dbReference type="PRINTS" id="PR00320">
    <property type="entry name" value="GPROTEINBRPT"/>
</dbReference>
<evidence type="ECO:0000256" key="2">
    <source>
        <dbReference type="ARBA" id="ARBA00022737"/>
    </source>
</evidence>
<feature type="repeat" description="WD" evidence="3">
    <location>
        <begin position="484"/>
        <end position="525"/>
    </location>
</feature>
<gene>
    <name evidence="5" type="ORF">Ctob_009230</name>
</gene>
<keyword evidence="1 3" id="KW-0853">WD repeat</keyword>
<feature type="repeat" description="WD" evidence="3">
    <location>
        <begin position="57"/>
        <end position="98"/>
    </location>
</feature>
<comment type="caution">
    <text evidence="5">The sequence shown here is derived from an EMBL/GenBank/DDBJ whole genome shotgun (WGS) entry which is preliminary data.</text>
</comment>
<dbReference type="PANTHER" id="PTHR19848:SF8">
    <property type="entry name" value="F-BOX AND WD REPEAT DOMAIN CONTAINING 7"/>
    <property type="match status" value="1"/>
</dbReference>
<name>A0A0M0JMS5_9EUKA</name>
<dbReference type="SUPFAM" id="SSF50978">
    <property type="entry name" value="WD40 repeat-like"/>
    <property type="match status" value="2"/>
</dbReference>
<dbReference type="PROSITE" id="PS50294">
    <property type="entry name" value="WD_REPEATS_REGION"/>
    <property type="match status" value="7"/>
</dbReference>
<protein>
    <submittedName>
        <fullName evidence="5">Flagellar associated protein</fullName>
    </submittedName>
</protein>
<dbReference type="InterPro" id="IPR020472">
    <property type="entry name" value="WD40_PAC1"/>
</dbReference>
<dbReference type="PANTHER" id="PTHR19848">
    <property type="entry name" value="WD40 REPEAT PROTEIN"/>
    <property type="match status" value="1"/>
</dbReference>
<evidence type="ECO:0000256" key="4">
    <source>
        <dbReference type="SAM" id="MobiDB-lite"/>
    </source>
</evidence>
<keyword evidence="2" id="KW-0677">Repeat</keyword>
<sequence length="886" mass="97244">RVQRSSRCLAQAAARTASVERPWPAPPSVTCTSATTTTFSAAMAMEIRRTITSPDGSPAHDGQILCIAYNPLRREISTGSADTTIKTWLSETGDHVRTLAEHKGWVTGLAFATSHKVLFSCSIDGNVLVWNKGDLLQREKVGQKSQSSREVDIPSTVKPGPLHCLAWDARRTNLVVGANGHIWVYSTIPEHEMSPNSKVVIKLQTLLRDAHGARGVEDALVRGIICIDSGKLYSVGYDRMLCMWDTDGSRKISDKPKKGKKGAHDGAGTLTMDVPQLRKVGTPVECHEAAISAVTFDPDNNWIITGSFDRQVKIWAGDSKKPVAVIDEAHGIGDTVTGLVYCPSTRTLWMSSNSASPLVYDPRSATDITPFLQQTDTSASAQKEAKERVQRLFRIPQTGEVVASTSSRNLCIWRYNPHGAVTILREHTDWVEVLAHCYRRRPNPDGGDGEDSMVLLSGGADSVIRLWEPISRMNPFIYTPTDAMPGHSGAVLCAVYCEELHRFVTGGDDGIVRLWPVGDGAQRQDDEESNGQASIGSENVIIGSVSWDLSVRLWDVHAAIRDIQNGEEAKPTHVMLDAHDDYILSVARAPELTPPQLATASADQGVKLWDLSPEGDIPATPKPKFGSKEKERDPEDEDAPRETTVPEDRLGKRLCGALRGHEADVSQVRWNAPHLLWVSGSEDHSVRLWSPDCVQVGEIRPPGDIAITALTCDARGMILVATMDRAIRVYDPKPRVRNPALAGLCKWPMDPEMVQQHLGHADAVRCMLHVPEKHQYLSASWDRSIRVWNDYEPPAVPEDELPSDELAPPKKGAAYDDHFVPYIVRHPLIEPKWVTDAKKGGGGGDKFMRKELSDEAGKKKRGKDGEEAGGAKNVTGLALELQRLED</sequence>
<dbReference type="InterPro" id="IPR015943">
    <property type="entry name" value="WD40/YVTN_repeat-like_dom_sf"/>
</dbReference>
<dbReference type="InterPro" id="IPR019775">
    <property type="entry name" value="WD40_repeat_CS"/>
</dbReference>
<dbReference type="InterPro" id="IPR036322">
    <property type="entry name" value="WD40_repeat_dom_sf"/>
</dbReference>
<evidence type="ECO:0000313" key="5">
    <source>
        <dbReference type="EMBL" id="KOO27800.1"/>
    </source>
</evidence>
<feature type="compositionally biased region" description="Basic and acidic residues" evidence="4">
    <location>
        <begin position="846"/>
        <end position="857"/>
    </location>
</feature>
<dbReference type="Pfam" id="PF00400">
    <property type="entry name" value="WD40"/>
    <property type="match status" value="7"/>
</dbReference>
<keyword evidence="6" id="KW-1185">Reference proteome</keyword>
<keyword evidence="5" id="KW-0966">Cell projection</keyword>
<keyword evidence="5" id="KW-0969">Cilium</keyword>
<evidence type="ECO:0000256" key="3">
    <source>
        <dbReference type="PROSITE-ProRule" id="PRU00221"/>
    </source>
</evidence>
<dbReference type="Proteomes" id="UP000037460">
    <property type="component" value="Unassembled WGS sequence"/>
</dbReference>